<dbReference type="EMBL" id="PDLN01000002">
    <property type="protein sequence ID" value="RDW92211.1"/>
    <property type="molecule type" value="Genomic_DNA"/>
</dbReference>
<protein>
    <recommendedName>
        <fullName evidence="3">DUF1349-domain-containing protein</fullName>
    </recommendedName>
</protein>
<dbReference type="Pfam" id="PF07081">
    <property type="entry name" value="DUF1349"/>
    <property type="match status" value="1"/>
</dbReference>
<dbReference type="AlphaFoldDB" id="A0A3D8T1B0"/>
<evidence type="ECO:0000313" key="1">
    <source>
        <dbReference type="EMBL" id="RDW92211.1"/>
    </source>
</evidence>
<proteinExistence type="predicted"/>
<keyword evidence="2" id="KW-1185">Reference proteome</keyword>
<gene>
    <name evidence="1" type="ORF">BP5796_01605</name>
</gene>
<accession>A0A3D8T1B0</accession>
<sequence>MASEIEFKYANYEGTPPSASTTSFTITPKTGVDIWRKPPTTHVFDAPMLYKSFPISKFLRSRVTVSAKWQTLYDQGGMVFIMPQANGTKKWIKSGIEFYKGRPFVSTVSADNWADWSLAETDKEKPEELTLEFERNPEEGTLWIYVVRGDDRIPVREVTWALYDPEGTAECWVGVYVGKPTQSAEGVEDLVVSFKDFQLDLRD</sequence>
<dbReference type="PANTHER" id="PTHR35332">
    <property type="entry name" value="REGULATION OF ENOLASE PROTEIN 1"/>
    <property type="match status" value="1"/>
</dbReference>
<evidence type="ECO:0008006" key="3">
    <source>
        <dbReference type="Google" id="ProtNLM"/>
    </source>
</evidence>
<dbReference type="Proteomes" id="UP000256328">
    <property type="component" value="Unassembled WGS sequence"/>
</dbReference>
<organism evidence="1 2">
    <name type="scientific">Coleophoma crateriformis</name>
    <dbReference type="NCBI Taxonomy" id="565419"/>
    <lineage>
        <taxon>Eukaryota</taxon>
        <taxon>Fungi</taxon>
        <taxon>Dikarya</taxon>
        <taxon>Ascomycota</taxon>
        <taxon>Pezizomycotina</taxon>
        <taxon>Leotiomycetes</taxon>
        <taxon>Helotiales</taxon>
        <taxon>Dermateaceae</taxon>
        <taxon>Coleophoma</taxon>
    </lineage>
</organism>
<dbReference type="PANTHER" id="PTHR35332:SF2">
    <property type="entry name" value="REGULATION OF ENOLASE PROTEIN 1"/>
    <property type="match status" value="1"/>
</dbReference>
<dbReference type="Gene3D" id="2.60.120.200">
    <property type="match status" value="1"/>
</dbReference>
<evidence type="ECO:0000313" key="2">
    <source>
        <dbReference type="Proteomes" id="UP000256328"/>
    </source>
</evidence>
<dbReference type="OrthoDB" id="42525at2759"/>
<comment type="caution">
    <text evidence="1">The sequence shown here is derived from an EMBL/GenBank/DDBJ whole genome shotgun (WGS) entry which is preliminary data.</text>
</comment>
<dbReference type="InterPro" id="IPR009784">
    <property type="entry name" value="DUF1349"/>
</dbReference>
<reference evidence="1 2" key="1">
    <citation type="journal article" date="2018" name="IMA Fungus">
        <title>IMA Genome-F 9: Draft genome sequence of Annulohypoxylon stygium, Aspergillus mulundensis, Berkeleyomyces basicola (syn. Thielaviopsis basicola), Ceratocystis smalleyi, two Cercospora beticola strains, Coleophoma cylindrospora, Fusarium fracticaudum, Phialophora cf. hyalina, and Morchella septimelata.</title>
        <authorList>
            <person name="Wingfield B.D."/>
            <person name="Bills G.F."/>
            <person name="Dong Y."/>
            <person name="Huang W."/>
            <person name="Nel W.J."/>
            <person name="Swalarsk-Parry B.S."/>
            <person name="Vaghefi N."/>
            <person name="Wilken P.M."/>
            <person name="An Z."/>
            <person name="de Beer Z.W."/>
            <person name="De Vos L."/>
            <person name="Chen L."/>
            <person name="Duong T.A."/>
            <person name="Gao Y."/>
            <person name="Hammerbacher A."/>
            <person name="Kikkert J.R."/>
            <person name="Li Y."/>
            <person name="Li H."/>
            <person name="Li K."/>
            <person name="Li Q."/>
            <person name="Liu X."/>
            <person name="Ma X."/>
            <person name="Naidoo K."/>
            <person name="Pethybridge S.J."/>
            <person name="Sun J."/>
            <person name="Steenkamp E.T."/>
            <person name="van der Nest M.A."/>
            <person name="van Wyk S."/>
            <person name="Wingfield M.J."/>
            <person name="Xiong C."/>
            <person name="Yue Q."/>
            <person name="Zhang X."/>
        </authorList>
    </citation>
    <scope>NUCLEOTIDE SEQUENCE [LARGE SCALE GENOMIC DNA]</scope>
    <source>
        <strain evidence="1 2">BP5796</strain>
    </source>
</reference>
<name>A0A3D8T1B0_9HELO</name>